<reference evidence="1 2" key="1">
    <citation type="submission" date="2013-08" db="EMBL/GenBank/DDBJ databases">
        <title>Genomic analysis of Lysobacter defluvii.</title>
        <authorList>
            <person name="Wang Q."/>
            <person name="Wang G."/>
        </authorList>
    </citation>
    <scope>NUCLEOTIDE SEQUENCE [LARGE SCALE GENOMIC DNA]</scope>
    <source>
        <strain evidence="1 2">IMMIB APB-9</strain>
    </source>
</reference>
<name>A0A0A0M4L1_9GAMM</name>
<comment type="caution">
    <text evidence="1">The sequence shown here is derived from an EMBL/GenBank/DDBJ whole genome shotgun (WGS) entry which is preliminary data.</text>
</comment>
<keyword evidence="2" id="KW-1185">Reference proteome</keyword>
<dbReference type="PANTHER" id="PTHR21525:SF9">
    <property type="entry name" value="CHANNEL_COLICIN DOMAIN-CONTAINING PROTEIN"/>
    <property type="match status" value="1"/>
</dbReference>
<organism evidence="1 2">
    <name type="scientific">Lysobacter defluvii IMMIB APB-9 = DSM 18482</name>
    <dbReference type="NCBI Taxonomy" id="1385515"/>
    <lineage>
        <taxon>Bacteria</taxon>
        <taxon>Pseudomonadati</taxon>
        <taxon>Pseudomonadota</taxon>
        <taxon>Gammaproteobacteria</taxon>
        <taxon>Lysobacterales</taxon>
        <taxon>Lysobacteraceae</taxon>
        <taxon>Novilysobacter</taxon>
    </lineage>
</organism>
<dbReference type="RefSeq" id="WP_052106860.1">
    <property type="nucleotide sequence ID" value="NZ_AUHT01000012.1"/>
</dbReference>
<dbReference type="STRING" id="1385515.GCA_000423325_02461"/>
<protein>
    <recommendedName>
        <fullName evidence="3">Glycine zipper domain-containing protein</fullName>
    </recommendedName>
</protein>
<dbReference type="AlphaFoldDB" id="A0A0A0M4L1"/>
<dbReference type="eggNOG" id="COG3861">
    <property type="taxonomic scope" value="Bacteria"/>
</dbReference>
<dbReference type="EMBL" id="AVBH01000146">
    <property type="protein sequence ID" value="KGO98025.1"/>
    <property type="molecule type" value="Genomic_DNA"/>
</dbReference>
<gene>
    <name evidence="1" type="ORF">N791_02575</name>
</gene>
<sequence>MNDVKKDHSIGAGSGAVAGAVAGAAIGSAGGPVGSAIGAVAGGVVGAKAGDSIAEAVNPTDYHDHFKKEYRNTSYYNADRDWNDYGPAYQYGYDTYGRYQGRRFEDAEADLERDWERTRAESNSRLAWNDARHAVRDGWHHIERAIPGDADRDGR</sequence>
<dbReference type="OrthoDB" id="5966759at2"/>
<accession>A0A0A0M4L1</accession>
<evidence type="ECO:0000313" key="2">
    <source>
        <dbReference type="Proteomes" id="UP000030003"/>
    </source>
</evidence>
<evidence type="ECO:0008006" key="3">
    <source>
        <dbReference type="Google" id="ProtNLM"/>
    </source>
</evidence>
<dbReference type="PANTHER" id="PTHR21525">
    <property type="entry name" value="MOTILE SPERM PROTEIN"/>
    <property type="match status" value="1"/>
</dbReference>
<evidence type="ECO:0000313" key="1">
    <source>
        <dbReference type="EMBL" id="KGO98025.1"/>
    </source>
</evidence>
<proteinExistence type="predicted"/>
<dbReference type="Proteomes" id="UP000030003">
    <property type="component" value="Unassembled WGS sequence"/>
</dbReference>